<evidence type="ECO:0000256" key="7">
    <source>
        <dbReference type="ARBA" id="ARBA00022574"/>
    </source>
</evidence>
<evidence type="ECO:0000313" key="13">
    <source>
        <dbReference type="EMBL" id="KAJ6246425.1"/>
    </source>
</evidence>
<evidence type="ECO:0000256" key="10">
    <source>
        <dbReference type="ARBA" id="ARBA00023242"/>
    </source>
</evidence>
<proteinExistence type="inferred from homology"/>
<keyword evidence="6" id="KW-0963">Cytoplasm</keyword>
<dbReference type="InterPro" id="IPR037289">
    <property type="entry name" value="Elp2"/>
</dbReference>
<evidence type="ECO:0000256" key="5">
    <source>
        <dbReference type="ARBA" id="ARBA00020267"/>
    </source>
</evidence>
<keyword evidence="12" id="KW-0175">Coiled coil</keyword>
<dbReference type="SUPFAM" id="SSF50978">
    <property type="entry name" value="WD40 repeat-like"/>
    <property type="match status" value="1"/>
</dbReference>
<dbReference type="SMART" id="SM00320">
    <property type="entry name" value="WD40"/>
    <property type="match status" value="9"/>
</dbReference>
<dbReference type="PROSITE" id="PS50082">
    <property type="entry name" value="WD_REPEATS_2"/>
    <property type="match status" value="2"/>
</dbReference>
<dbReference type="Proteomes" id="UP001150062">
    <property type="component" value="Unassembled WGS sequence"/>
</dbReference>
<evidence type="ECO:0000256" key="4">
    <source>
        <dbReference type="ARBA" id="ARBA00005881"/>
    </source>
</evidence>
<dbReference type="SUPFAM" id="SSF50998">
    <property type="entry name" value="Quinoprotein alcohol dehydrogenase-like"/>
    <property type="match status" value="1"/>
</dbReference>
<dbReference type="Pfam" id="PF00400">
    <property type="entry name" value="WD40"/>
    <property type="match status" value="5"/>
</dbReference>
<dbReference type="EMBL" id="JAOAOG010000133">
    <property type="protein sequence ID" value="KAJ6246425.1"/>
    <property type="molecule type" value="Genomic_DNA"/>
</dbReference>
<evidence type="ECO:0000256" key="1">
    <source>
        <dbReference type="ARBA" id="ARBA00004123"/>
    </source>
</evidence>
<comment type="caution">
    <text evidence="13">The sequence shown here is derived from an EMBL/GenBank/DDBJ whole genome shotgun (WGS) entry which is preliminary data.</text>
</comment>
<keyword evidence="7 11" id="KW-0853">WD repeat</keyword>
<dbReference type="PANTHER" id="PTHR44111:SF1">
    <property type="entry name" value="ELONGATOR COMPLEX PROTEIN 2"/>
    <property type="match status" value="1"/>
</dbReference>
<accession>A0ABQ8YP93</accession>
<dbReference type="InterPro" id="IPR001680">
    <property type="entry name" value="WD40_rpt"/>
</dbReference>
<dbReference type="InterPro" id="IPR036322">
    <property type="entry name" value="WD40_repeat_dom_sf"/>
</dbReference>
<reference evidence="13" key="1">
    <citation type="submission" date="2022-08" db="EMBL/GenBank/DDBJ databases">
        <title>Novel sulfate-reducing endosymbionts in the free-living metamonad Anaeramoeba.</title>
        <authorList>
            <person name="Jerlstrom-Hultqvist J."/>
            <person name="Cepicka I."/>
            <person name="Gallot-Lavallee L."/>
            <person name="Salas-Leiva D."/>
            <person name="Curtis B.A."/>
            <person name="Zahonova K."/>
            <person name="Pipaliya S."/>
            <person name="Dacks J."/>
            <person name="Roger A.J."/>
        </authorList>
    </citation>
    <scope>NUCLEOTIDE SEQUENCE</scope>
    <source>
        <strain evidence="13">Schooner1</strain>
    </source>
</reference>
<evidence type="ECO:0000256" key="12">
    <source>
        <dbReference type="SAM" id="Coils"/>
    </source>
</evidence>
<comment type="subcellular location">
    <subcellularLocation>
        <location evidence="2">Cytoplasm</location>
    </subcellularLocation>
    <subcellularLocation>
        <location evidence="1">Nucleus</location>
    </subcellularLocation>
</comment>
<evidence type="ECO:0000256" key="3">
    <source>
        <dbReference type="ARBA" id="ARBA00005043"/>
    </source>
</evidence>
<evidence type="ECO:0000313" key="14">
    <source>
        <dbReference type="Proteomes" id="UP001150062"/>
    </source>
</evidence>
<keyword evidence="8" id="KW-0819">tRNA processing</keyword>
<feature type="coiled-coil region" evidence="12">
    <location>
        <begin position="475"/>
        <end position="509"/>
    </location>
</feature>
<evidence type="ECO:0000256" key="11">
    <source>
        <dbReference type="PROSITE-ProRule" id="PRU00221"/>
    </source>
</evidence>
<dbReference type="Gene3D" id="2.130.10.10">
    <property type="entry name" value="YVTN repeat-like/Quinoprotein amine dehydrogenase"/>
    <property type="match status" value="3"/>
</dbReference>
<dbReference type="PROSITE" id="PS50294">
    <property type="entry name" value="WD_REPEATS_REGION"/>
    <property type="match status" value="1"/>
</dbReference>
<name>A0ABQ8YP93_9EUKA</name>
<organism evidence="13 14">
    <name type="scientific">Anaeramoeba flamelloides</name>
    <dbReference type="NCBI Taxonomy" id="1746091"/>
    <lineage>
        <taxon>Eukaryota</taxon>
        <taxon>Metamonada</taxon>
        <taxon>Anaeramoebidae</taxon>
        <taxon>Anaeramoeba</taxon>
    </lineage>
</organism>
<dbReference type="InterPro" id="IPR011047">
    <property type="entry name" value="Quinoprotein_ADH-like_sf"/>
</dbReference>
<comment type="pathway">
    <text evidence="3">tRNA modification; 5-methoxycarbonylmethyl-2-thiouridine-tRNA biosynthesis.</text>
</comment>
<evidence type="ECO:0000256" key="6">
    <source>
        <dbReference type="ARBA" id="ARBA00022490"/>
    </source>
</evidence>
<dbReference type="InterPro" id="IPR015943">
    <property type="entry name" value="WD40/YVTN_repeat-like_dom_sf"/>
</dbReference>
<comment type="similarity">
    <text evidence="4">Belongs to the WD repeat ELP2 family.</text>
</comment>
<feature type="repeat" description="WD" evidence="11">
    <location>
        <begin position="629"/>
        <end position="670"/>
    </location>
</feature>
<sequence>MSISFLFGSSGINETGKTLDWNKETNIISYGSLNSVVLADVNSSRVIAILNGHKGKVSITKWLNNFLLTADSFGVLLLWKEIDNEWQVVCKIEDTEKNSINSLDFVVIKNSFLIAISNTQGMVQIFKCDNLSAPKELKKIQEFSFGYYKLIECVSLSILNNETVILAMANVQSKLLIYTSNVNEGNEFKIYQELRGHKDWIKTLDTIVFNDGKELFLASGSQDNYIRIWRFFTNKEKEIEIVLESVLGEHDGWIQSVSWWKKTNTKSQKEKIYLLSVSMDKTMLIWKQDPKSKIWVSHVRVGDSGRYKQLGYLGGCFGPNGKSIIAHGFKGFLGLYSKKNKEWIPQMTVTGHFDIVNEIAWDSNGDYLISVSDDETSRLFSKWKDLKEKKQNSEYLETFYEIARPQIHGYSLKTIDYINNNTPNLYISGADESFLRVYEGTTTFVKTINAISKTNYKPSNNLLGAILPPLKLSSRTIYEKKIENEKEKENENENEKKNKKKKINIEEDEEIEITFPVYDSPPIQDDLQNKTLWPEVQKMYGHENPVLSVRASHNGKLIISSAKSMHQRDNYFIVWETENWQLVQKIQEHKSEIIKTDFSFDDSFLISISRDRTFVLYDVVNSFKVINKIKEHSMPIIDCCWSPDHYFFVTGSRDKAIKGWILDKEKLTIKNVFNYEASDEISCLNFAPKMFNDSLYLAIGLKSGKIEILQLNVDIEKQSCSMVTNNKVFFPEKHFFTQPVNSIKWCINNSSKEVLLACCGGFTIKIFNVFF</sequence>
<gene>
    <name evidence="13" type="ORF">M0813_19091</name>
</gene>
<evidence type="ECO:0000256" key="2">
    <source>
        <dbReference type="ARBA" id="ARBA00004496"/>
    </source>
</evidence>
<evidence type="ECO:0000256" key="8">
    <source>
        <dbReference type="ARBA" id="ARBA00022694"/>
    </source>
</evidence>
<protein>
    <recommendedName>
        <fullName evidence="5">Elongator complex protein 2</fullName>
    </recommendedName>
</protein>
<keyword evidence="14" id="KW-1185">Reference proteome</keyword>
<feature type="repeat" description="WD" evidence="11">
    <location>
        <begin position="349"/>
        <end position="381"/>
    </location>
</feature>
<dbReference type="PANTHER" id="PTHR44111">
    <property type="entry name" value="ELONGATOR COMPLEX PROTEIN 2"/>
    <property type="match status" value="1"/>
</dbReference>
<evidence type="ECO:0000256" key="9">
    <source>
        <dbReference type="ARBA" id="ARBA00022737"/>
    </source>
</evidence>
<keyword evidence="10" id="KW-0539">Nucleus</keyword>
<keyword evidence="9" id="KW-0677">Repeat</keyword>